<dbReference type="Proteomes" id="UP000218824">
    <property type="component" value="Chromosome"/>
</dbReference>
<reference evidence="2 3" key="1">
    <citation type="journal article" date="2017" name="DNA Res.">
        <title>Complete genome sequence and expression profile of the commercial lytic enzyme producer Lysobacter enzymogenes M497-1.</title>
        <authorList>
            <person name="Takami H."/>
            <person name="Toyoda A."/>
            <person name="Uchiyama I."/>
            <person name="Itoh T."/>
            <person name="Takaki Y."/>
            <person name="Arai W."/>
            <person name="Nishi S."/>
            <person name="Kawai M."/>
            <person name="Shinya K."/>
            <person name="Ikeda H."/>
        </authorList>
    </citation>
    <scope>NUCLEOTIDE SEQUENCE [LARGE SCALE GENOMIC DNA]</scope>
    <source>
        <strain evidence="2 3">M497-1</strain>
    </source>
</reference>
<gene>
    <name evidence="2" type="ORF">LEN_4055</name>
</gene>
<dbReference type="RefSeq" id="WP_096380216.1">
    <property type="nucleotide sequence ID" value="NZ_AP014940.1"/>
</dbReference>
<evidence type="ECO:0000256" key="1">
    <source>
        <dbReference type="SAM" id="Phobius"/>
    </source>
</evidence>
<evidence type="ECO:0000313" key="3">
    <source>
        <dbReference type="Proteomes" id="UP000218824"/>
    </source>
</evidence>
<dbReference type="KEGG" id="lem:LEN_4055"/>
<dbReference type="EMBL" id="AP014940">
    <property type="protein sequence ID" value="BAV99542.1"/>
    <property type="molecule type" value="Genomic_DNA"/>
</dbReference>
<dbReference type="AlphaFoldDB" id="A0AAU9APL6"/>
<evidence type="ECO:0000313" key="2">
    <source>
        <dbReference type="EMBL" id="BAV99542.1"/>
    </source>
</evidence>
<dbReference type="GeneID" id="83065844"/>
<name>A0AAU9APL6_LYSEN</name>
<protein>
    <recommendedName>
        <fullName evidence="4">PH domain-containing protein</fullName>
    </recommendedName>
</protein>
<keyword evidence="1" id="KW-0812">Transmembrane</keyword>
<proteinExistence type="predicted"/>
<evidence type="ECO:0008006" key="4">
    <source>
        <dbReference type="Google" id="ProtNLM"/>
    </source>
</evidence>
<keyword evidence="1" id="KW-1133">Transmembrane helix</keyword>
<feature type="transmembrane region" description="Helical" evidence="1">
    <location>
        <begin position="59"/>
        <end position="79"/>
    </location>
</feature>
<accession>A0AAU9APL6</accession>
<feature type="transmembrane region" description="Helical" evidence="1">
    <location>
        <begin position="21"/>
        <end position="39"/>
    </location>
</feature>
<sequence>MNRLLRAAAAPRRAFRTGGHTVATVAVLYLLALPIAVWIRQDGLQTGATDFGSELELALWLLAALVAAVAAAAVQRVSLDGIAAGGAIRYANITSGHRTRTFDPSEVQSMSLHRAKDGRLRLTSTLELRLAPAAHRRWTTATLFDGDMSGDGRAEPLASIIRQVVEAKPDVALDTNLRALLAARRFGATFGGGAKE</sequence>
<organism evidence="2 3">
    <name type="scientific">Lysobacter enzymogenes</name>
    <dbReference type="NCBI Taxonomy" id="69"/>
    <lineage>
        <taxon>Bacteria</taxon>
        <taxon>Pseudomonadati</taxon>
        <taxon>Pseudomonadota</taxon>
        <taxon>Gammaproteobacteria</taxon>
        <taxon>Lysobacterales</taxon>
        <taxon>Lysobacteraceae</taxon>
        <taxon>Lysobacter</taxon>
    </lineage>
</organism>
<keyword evidence="1" id="KW-0472">Membrane</keyword>